<keyword evidence="7" id="KW-0677">Repeat</keyword>
<evidence type="ECO:0000259" key="11">
    <source>
        <dbReference type="PROSITE" id="PS51873"/>
    </source>
</evidence>
<evidence type="ECO:0000256" key="5">
    <source>
        <dbReference type="ARBA" id="ARBA00022679"/>
    </source>
</evidence>
<dbReference type="GO" id="GO:0061630">
    <property type="term" value="F:ubiquitin protein ligase activity"/>
    <property type="evidence" value="ECO:0007669"/>
    <property type="project" value="UniProtKB-EC"/>
</dbReference>
<evidence type="ECO:0000256" key="7">
    <source>
        <dbReference type="ARBA" id="ARBA00022737"/>
    </source>
</evidence>
<keyword evidence="8" id="KW-0863">Zinc-finger</keyword>
<protein>
    <recommendedName>
        <fullName evidence="4">RBR-type E3 ubiquitin transferase</fullName>
        <ecNumber evidence="4">2.3.2.31</ecNumber>
    </recommendedName>
</protein>
<dbReference type="PROSITE" id="PS51873">
    <property type="entry name" value="TRIAD"/>
    <property type="match status" value="1"/>
</dbReference>
<evidence type="ECO:0000256" key="2">
    <source>
        <dbReference type="ARBA" id="ARBA00001947"/>
    </source>
</evidence>
<evidence type="ECO:0000313" key="12">
    <source>
        <dbReference type="EMBL" id="KAF2558307.1"/>
    </source>
</evidence>
<gene>
    <name evidence="12" type="ORF">F2Q68_00012964</name>
</gene>
<comment type="catalytic activity">
    <reaction evidence="1">
        <text>[E2 ubiquitin-conjugating enzyme]-S-ubiquitinyl-L-cysteine + [acceptor protein]-L-lysine = [E2 ubiquitin-conjugating enzyme]-L-cysteine + [acceptor protein]-N(6)-ubiquitinyl-L-lysine.</text>
        <dbReference type="EC" id="2.3.2.31"/>
    </reaction>
</comment>
<proteinExistence type="predicted"/>
<name>A0A8S9HN02_BRACR</name>
<dbReference type="AlphaFoldDB" id="A0A8S9HN02"/>
<accession>A0A8S9HN02</accession>
<sequence>MSFGTAVSSELLNGYLSVLWRVIFRHKLSYWSVSSRIRSNTGCEETCDRDSSSFGSVSQDSMLRTNELVMKWCPAPGCENAIEFTAGTSNYDVSCSCSRSFCWNCTEEAHRPVDCHTVAQWIRKNSAESENMNWILANSKPCPKCFALMHGQLTGKELVVFMPATGMSRLSKKDW</sequence>
<evidence type="ECO:0000256" key="9">
    <source>
        <dbReference type="ARBA" id="ARBA00022786"/>
    </source>
</evidence>
<dbReference type="Pfam" id="PF01485">
    <property type="entry name" value="IBR"/>
    <property type="match status" value="1"/>
</dbReference>
<keyword evidence="5" id="KW-0808">Transferase</keyword>
<comment type="caution">
    <text evidence="12">The sequence shown here is derived from an EMBL/GenBank/DDBJ whole genome shotgun (WGS) entry which is preliminary data.</text>
</comment>
<dbReference type="Gene3D" id="1.20.120.1750">
    <property type="match status" value="1"/>
</dbReference>
<keyword evidence="10" id="KW-0862">Zinc</keyword>
<evidence type="ECO:0000256" key="3">
    <source>
        <dbReference type="ARBA" id="ARBA00004906"/>
    </source>
</evidence>
<dbReference type="CDD" id="cd20346">
    <property type="entry name" value="BRcat_RBR_ANKIB1"/>
    <property type="match status" value="1"/>
</dbReference>
<comment type="cofactor">
    <cofactor evidence="2">
        <name>Zn(2+)</name>
        <dbReference type="ChEBI" id="CHEBI:29105"/>
    </cofactor>
</comment>
<dbReference type="EMBL" id="QGKW02001940">
    <property type="protein sequence ID" value="KAF2558307.1"/>
    <property type="molecule type" value="Genomic_DNA"/>
</dbReference>
<dbReference type="InterPro" id="IPR002867">
    <property type="entry name" value="IBR_dom"/>
</dbReference>
<evidence type="ECO:0000256" key="10">
    <source>
        <dbReference type="ARBA" id="ARBA00022833"/>
    </source>
</evidence>
<dbReference type="GO" id="GO:0016567">
    <property type="term" value="P:protein ubiquitination"/>
    <property type="evidence" value="ECO:0007669"/>
    <property type="project" value="InterPro"/>
</dbReference>
<keyword evidence="6" id="KW-0479">Metal-binding</keyword>
<dbReference type="Proteomes" id="UP000712281">
    <property type="component" value="Unassembled WGS sequence"/>
</dbReference>
<organism evidence="12 13">
    <name type="scientific">Brassica cretica</name>
    <name type="common">Mustard</name>
    <dbReference type="NCBI Taxonomy" id="69181"/>
    <lineage>
        <taxon>Eukaryota</taxon>
        <taxon>Viridiplantae</taxon>
        <taxon>Streptophyta</taxon>
        <taxon>Embryophyta</taxon>
        <taxon>Tracheophyta</taxon>
        <taxon>Spermatophyta</taxon>
        <taxon>Magnoliopsida</taxon>
        <taxon>eudicotyledons</taxon>
        <taxon>Gunneridae</taxon>
        <taxon>Pentapetalae</taxon>
        <taxon>rosids</taxon>
        <taxon>malvids</taxon>
        <taxon>Brassicales</taxon>
        <taxon>Brassicaceae</taxon>
        <taxon>Brassiceae</taxon>
        <taxon>Brassica</taxon>
    </lineage>
</organism>
<comment type="pathway">
    <text evidence="3">Protein modification; protein ubiquitination.</text>
</comment>
<feature type="domain" description="RING-type" evidence="11">
    <location>
        <begin position="1"/>
        <end position="175"/>
    </location>
</feature>
<reference evidence="12" key="1">
    <citation type="submission" date="2019-12" db="EMBL/GenBank/DDBJ databases">
        <title>Genome sequencing and annotation of Brassica cretica.</title>
        <authorList>
            <person name="Studholme D.J."/>
            <person name="Sarris P.F."/>
        </authorList>
    </citation>
    <scope>NUCLEOTIDE SEQUENCE</scope>
    <source>
        <strain evidence="12">PFS-001/15</strain>
        <tissue evidence="12">Leaf</tissue>
    </source>
</reference>
<evidence type="ECO:0000313" key="13">
    <source>
        <dbReference type="Proteomes" id="UP000712281"/>
    </source>
</evidence>
<dbReference type="SMART" id="SM00647">
    <property type="entry name" value="IBR"/>
    <property type="match status" value="1"/>
</dbReference>
<evidence type="ECO:0000256" key="4">
    <source>
        <dbReference type="ARBA" id="ARBA00012251"/>
    </source>
</evidence>
<evidence type="ECO:0000256" key="1">
    <source>
        <dbReference type="ARBA" id="ARBA00001798"/>
    </source>
</evidence>
<dbReference type="InterPro" id="IPR031127">
    <property type="entry name" value="E3_UB_ligase_RBR"/>
</dbReference>
<evidence type="ECO:0000256" key="6">
    <source>
        <dbReference type="ARBA" id="ARBA00022723"/>
    </source>
</evidence>
<dbReference type="InterPro" id="IPR044066">
    <property type="entry name" value="TRIAD_supradom"/>
</dbReference>
<dbReference type="SUPFAM" id="SSF57850">
    <property type="entry name" value="RING/U-box"/>
    <property type="match status" value="1"/>
</dbReference>
<dbReference type="GO" id="GO:0008270">
    <property type="term" value="F:zinc ion binding"/>
    <property type="evidence" value="ECO:0007669"/>
    <property type="project" value="UniProtKB-KW"/>
</dbReference>
<evidence type="ECO:0000256" key="8">
    <source>
        <dbReference type="ARBA" id="ARBA00022771"/>
    </source>
</evidence>
<keyword evidence="9" id="KW-0833">Ubl conjugation pathway</keyword>
<dbReference type="EC" id="2.3.2.31" evidence="4"/>
<dbReference type="PANTHER" id="PTHR11685">
    <property type="entry name" value="RBR FAMILY RING FINGER AND IBR DOMAIN-CONTAINING"/>
    <property type="match status" value="1"/>
</dbReference>